<feature type="signal peptide" evidence="1">
    <location>
        <begin position="1"/>
        <end position="19"/>
    </location>
</feature>
<reference evidence="2 3" key="1">
    <citation type="submission" date="2016-11" db="EMBL/GenBank/DDBJ databases">
        <authorList>
            <person name="Jaros S."/>
            <person name="Januszkiewicz K."/>
            <person name="Wedrychowicz H."/>
        </authorList>
    </citation>
    <scope>NUCLEOTIDE SEQUENCE [LARGE SCALE GENOMIC DNA]</scope>
    <source>
        <strain evidence="2 3">DSM 22807</strain>
    </source>
</reference>
<evidence type="ECO:0000256" key="1">
    <source>
        <dbReference type="SAM" id="SignalP"/>
    </source>
</evidence>
<dbReference type="InterPro" id="IPR032274">
    <property type="entry name" value="DUF4835"/>
</dbReference>
<organism evidence="2 3">
    <name type="scientific">Flavobacterium haoranii</name>
    <dbReference type="NCBI Taxonomy" id="683124"/>
    <lineage>
        <taxon>Bacteria</taxon>
        <taxon>Pseudomonadati</taxon>
        <taxon>Bacteroidota</taxon>
        <taxon>Flavobacteriia</taxon>
        <taxon>Flavobacteriales</taxon>
        <taxon>Flavobacteriaceae</taxon>
        <taxon>Flavobacterium</taxon>
    </lineage>
</organism>
<dbReference type="OrthoDB" id="9773381at2"/>
<dbReference type="EMBL" id="FQZH01000005">
    <property type="protein sequence ID" value="SHJ66681.1"/>
    <property type="molecule type" value="Genomic_DNA"/>
</dbReference>
<name>A0A1M6L642_9FLAO</name>
<feature type="chain" id="PRO_5012409710" description="DUF4835 domain-containing protein" evidence="1">
    <location>
        <begin position="20"/>
        <end position="298"/>
    </location>
</feature>
<proteinExistence type="predicted"/>
<dbReference type="STRING" id="683124.SAMN05444337_2398"/>
<accession>A0A1M6L642</accession>
<dbReference type="AlphaFoldDB" id="A0A1M6L642"/>
<keyword evidence="3" id="KW-1185">Reference proteome</keyword>
<dbReference type="Proteomes" id="UP000184232">
    <property type="component" value="Unassembled WGS sequence"/>
</dbReference>
<protein>
    <recommendedName>
        <fullName evidence="4">DUF4835 domain-containing protein</fullName>
    </recommendedName>
</protein>
<sequence length="298" mass="34177">MHKIFLITLLFVFGKFVSAQELQATVVVNAERMTDVNPQIFKNLQTKVNELLNNTNWTNEKYLPQEKIECNFFFNVSEFNMNTNVVVATLQVQASRPVYNSTYSSPLININDNHVSFKFLEFEQLIYDQNSFTSNLVSLVAFYANIIIGLDKDSYSELSGTKYLTTASNIMTLAQTSGYKGWSQNEGNNNNRYFLISDLNSNTYLPYRKAIYEYHYKGLDVMNEDLKKGKEEIFNAIKTLSALQNIRPNALLTRMFFDAKTDEIVSIFTGGPEMNNAELLTILNRISPLNSTKWNTIK</sequence>
<evidence type="ECO:0000313" key="2">
    <source>
        <dbReference type="EMBL" id="SHJ66681.1"/>
    </source>
</evidence>
<dbReference type="Pfam" id="PF16119">
    <property type="entry name" value="DUF4835"/>
    <property type="match status" value="1"/>
</dbReference>
<gene>
    <name evidence="2" type="ORF">SAMN05444337_2398</name>
</gene>
<evidence type="ECO:0008006" key="4">
    <source>
        <dbReference type="Google" id="ProtNLM"/>
    </source>
</evidence>
<evidence type="ECO:0000313" key="3">
    <source>
        <dbReference type="Proteomes" id="UP000184232"/>
    </source>
</evidence>
<keyword evidence="1" id="KW-0732">Signal</keyword>
<dbReference type="RefSeq" id="WP_072785395.1">
    <property type="nucleotide sequence ID" value="NZ_FQZH01000005.1"/>
</dbReference>